<evidence type="ECO:0000256" key="1">
    <source>
        <dbReference type="SAM" id="MobiDB-lite"/>
    </source>
</evidence>
<feature type="region of interest" description="Disordered" evidence="1">
    <location>
        <begin position="1"/>
        <end position="33"/>
    </location>
</feature>
<evidence type="ECO:0000313" key="3">
    <source>
        <dbReference type="Proteomes" id="UP000664132"/>
    </source>
</evidence>
<dbReference type="EMBL" id="JAFJYH010000375">
    <property type="protein sequence ID" value="KAG4412477.1"/>
    <property type="molecule type" value="Genomic_DNA"/>
</dbReference>
<dbReference type="OrthoDB" id="10600268at2759"/>
<feature type="region of interest" description="Disordered" evidence="1">
    <location>
        <begin position="67"/>
        <end position="139"/>
    </location>
</feature>
<protein>
    <submittedName>
        <fullName evidence="2">Uncharacterized protein</fullName>
    </submittedName>
</protein>
<proteinExistence type="predicted"/>
<accession>A0A8H7T3E7</accession>
<reference evidence="2" key="1">
    <citation type="submission" date="2021-02" db="EMBL/GenBank/DDBJ databases">
        <title>Genome sequence Cadophora malorum strain M34.</title>
        <authorList>
            <person name="Stefanovic E."/>
            <person name="Vu D."/>
            <person name="Scully C."/>
            <person name="Dijksterhuis J."/>
            <person name="Roader J."/>
            <person name="Houbraken J."/>
        </authorList>
    </citation>
    <scope>NUCLEOTIDE SEQUENCE</scope>
    <source>
        <strain evidence="2">M34</strain>
    </source>
</reference>
<keyword evidence="3" id="KW-1185">Reference proteome</keyword>
<comment type="caution">
    <text evidence="2">The sequence shown here is derived from an EMBL/GenBank/DDBJ whole genome shotgun (WGS) entry which is preliminary data.</text>
</comment>
<dbReference type="Proteomes" id="UP000664132">
    <property type="component" value="Unassembled WGS sequence"/>
</dbReference>
<dbReference type="AlphaFoldDB" id="A0A8H7T3E7"/>
<gene>
    <name evidence="2" type="ORF">IFR04_014371</name>
</gene>
<name>A0A8H7T3E7_9HELO</name>
<sequence>MSAAEHSRRLVQNHRSWSKAGADPPLSTLSLHEDIRDPNFPTVARLMRSHASADSLRTDMELSIAKEPSAVSVPTPVTMKKHSQEVKVEPAAEPGHQSTPPQPIHYYDAGSTVTTASGPRGRHGYAVRLRSLNTDPGGK</sequence>
<evidence type="ECO:0000313" key="2">
    <source>
        <dbReference type="EMBL" id="KAG4412477.1"/>
    </source>
</evidence>
<organism evidence="2 3">
    <name type="scientific">Cadophora malorum</name>
    <dbReference type="NCBI Taxonomy" id="108018"/>
    <lineage>
        <taxon>Eukaryota</taxon>
        <taxon>Fungi</taxon>
        <taxon>Dikarya</taxon>
        <taxon>Ascomycota</taxon>
        <taxon>Pezizomycotina</taxon>
        <taxon>Leotiomycetes</taxon>
        <taxon>Helotiales</taxon>
        <taxon>Ploettnerulaceae</taxon>
        <taxon>Cadophora</taxon>
    </lineage>
</organism>